<dbReference type="SUPFAM" id="SSF48726">
    <property type="entry name" value="Immunoglobulin"/>
    <property type="match status" value="3"/>
</dbReference>
<sequence>ARDGGATHARGSRAVSRTDAGHYVCRATNKHGSAVRSVVVTVEYEPSIGETGCPARRLWVEGTPAELACAASGNPPPHVACAKLGDGQDPPLVSPNVTRAHAGTYQCRATNTHGSALRNITVAVEYSPVAVSLRVLPSANVSRGASFSVECHAEGLPTPTYGWALPPANNLHFATDNRSVAIAGAAAANRGLYTCTATNRHGRRASSVMVRVDGEMGCIGKVGGNLSITATASPAPSHLVESRLVLVASLGSLGAVTAVGLAAAGGYYLKTTACKKGEYNVRDAEGSSEAACLHRQRHDRGEIYGIQLPQP</sequence>
<evidence type="ECO:0000313" key="3">
    <source>
        <dbReference type="EMBL" id="NXS71902.1"/>
    </source>
</evidence>
<evidence type="ECO:0000313" key="4">
    <source>
        <dbReference type="Proteomes" id="UP000580171"/>
    </source>
</evidence>
<dbReference type="CDD" id="cd00096">
    <property type="entry name" value="Ig"/>
    <property type="match status" value="1"/>
</dbReference>
<dbReference type="OrthoDB" id="6250964at2759"/>
<dbReference type="PANTHER" id="PTHR13771:SF8">
    <property type="entry name" value="INTERCELLULAR ADHESION MOLECULE 4"/>
    <property type="match status" value="1"/>
</dbReference>
<organism evidence="3 4">
    <name type="scientific">Pandion haliaetus</name>
    <name type="common">Osprey</name>
    <name type="synonym">Falco haliaetus</name>
    <dbReference type="NCBI Taxonomy" id="56262"/>
    <lineage>
        <taxon>Eukaryota</taxon>
        <taxon>Metazoa</taxon>
        <taxon>Chordata</taxon>
        <taxon>Craniata</taxon>
        <taxon>Vertebrata</taxon>
        <taxon>Euteleostomi</taxon>
        <taxon>Archelosauria</taxon>
        <taxon>Archosauria</taxon>
        <taxon>Dinosauria</taxon>
        <taxon>Saurischia</taxon>
        <taxon>Theropoda</taxon>
        <taxon>Coelurosauria</taxon>
        <taxon>Aves</taxon>
        <taxon>Neognathae</taxon>
        <taxon>Neoaves</taxon>
        <taxon>Telluraves</taxon>
        <taxon>Accipitrimorphae</taxon>
        <taxon>Accipitriformes</taxon>
        <taxon>Pandionidae</taxon>
        <taxon>Pandion</taxon>
    </lineage>
</organism>
<dbReference type="FunFam" id="2.60.40.10:FF:000641">
    <property type="entry name" value="Intercellular adhesion molecule 1"/>
    <property type="match status" value="1"/>
</dbReference>
<dbReference type="GO" id="GO:0005886">
    <property type="term" value="C:plasma membrane"/>
    <property type="evidence" value="ECO:0007669"/>
    <property type="project" value="TreeGrafter"/>
</dbReference>
<feature type="domain" description="Ig-like" evidence="2">
    <location>
        <begin position="46"/>
        <end position="123"/>
    </location>
</feature>
<dbReference type="InterPro" id="IPR003599">
    <property type="entry name" value="Ig_sub"/>
</dbReference>
<name>A0A7L2WLS7_PANHA</name>
<feature type="non-terminal residue" evidence="3">
    <location>
        <position position="311"/>
    </location>
</feature>
<dbReference type="InterPro" id="IPR036179">
    <property type="entry name" value="Ig-like_dom_sf"/>
</dbReference>
<dbReference type="Pfam" id="PF13927">
    <property type="entry name" value="Ig_3"/>
    <property type="match status" value="2"/>
</dbReference>
<feature type="transmembrane region" description="Helical" evidence="1">
    <location>
        <begin position="244"/>
        <end position="269"/>
    </location>
</feature>
<dbReference type="Proteomes" id="UP000580171">
    <property type="component" value="Unassembled WGS sequence"/>
</dbReference>
<feature type="non-terminal residue" evidence="3">
    <location>
        <position position="1"/>
    </location>
</feature>
<keyword evidence="1" id="KW-0812">Transmembrane</keyword>
<dbReference type="GO" id="GO:0005178">
    <property type="term" value="F:integrin binding"/>
    <property type="evidence" value="ECO:0007669"/>
    <property type="project" value="InterPro"/>
</dbReference>
<keyword evidence="1" id="KW-1133">Transmembrane helix</keyword>
<reference evidence="3 4" key="1">
    <citation type="submission" date="2019-09" db="EMBL/GenBank/DDBJ databases">
        <title>Bird 10,000 Genomes (B10K) Project - Family phase.</title>
        <authorList>
            <person name="Zhang G."/>
        </authorList>
    </citation>
    <scope>NUCLEOTIDE SEQUENCE [LARGE SCALE GENOMIC DNA]</scope>
    <source>
        <strain evidence="3">B10K-DU-012-58</strain>
        <tissue evidence="3">Muscle</tissue>
    </source>
</reference>
<evidence type="ECO:0000256" key="1">
    <source>
        <dbReference type="SAM" id="Phobius"/>
    </source>
</evidence>
<proteinExistence type="predicted"/>
<dbReference type="Gene3D" id="2.60.40.10">
    <property type="entry name" value="Immunoglobulins"/>
    <property type="match status" value="3"/>
</dbReference>
<accession>A0A7L2WLS7</accession>
<dbReference type="GO" id="GO:0007155">
    <property type="term" value="P:cell adhesion"/>
    <property type="evidence" value="ECO:0007669"/>
    <property type="project" value="InterPro"/>
</dbReference>
<protein>
    <submittedName>
        <fullName evidence="3">ICAM5 protein</fullName>
    </submittedName>
</protein>
<dbReference type="InterPro" id="IPR003598">
    <property type="entry name" value="Ig_sub2"/>
</dbReference>
<dbReference type="PROSITE" id="PS50835">
    <property type="entry name" value="IG_LIKE"/>
    <property type="match status" value="2"/>
</dbReference>
<dbReference type="SMART" id="SM00408">
    <property type="entry name" value="IGc2"/>
    <property type="match status" value="2"/>
</dbReference>
<dbReference type="InterPro" id="IPR007110">
    <property type="entry name" value="Ig-like_dom"/>
</dbReference>
<keyword evidence="4" id="KW-1185">Reference proteome</keyword>
<keyword evidence="1" id="KW-0472">Membrane</keyword>
<evidence type="ECO:0000259" key="2">
    <source>
        <dbReference type="PROSITE" id="PS50835"/>
    </source>
</evidence>
<feature type="domain" description="Ig-like" evidence="2">
    <location>
        <begin position="128"/>
        <end position="211"/>
    </location>
</feature>
<dbReference type="AlphaFoldDB" id="A0A7L2WLS7"/>
<dbReference type="SMART" id="SM00409">
    <property type="entry name" value="IG"/>
    <property type="match status" value="2"/>
</dbReference>
<dbReference type="EMBL" id="VYZV01026573">
    <property type="protein sequence ID" value="NXS71902.1"/>
    <property type="molecule type" value="Genomic_DNA"/>
</dbReference>
<dbReference type="PANTHER" id="PTHR13771">
    <property type="entry name" value="INTERCELLULAR ADHESION MOLECULE"/>
    <property type="match status" value="1"/>
</dbReference>
<dbReference type="InterPro" id="IPR013783">
    <property type="entry name" value="Ig-like_fold"/>
</dbReference>
<comment type="caution">
    <text evidence="3">The sequence shown here is derived from an EMBL/GenBank/DDBJ whole genome shotgun (WGS) entry which is preliminary data.</text>
</comment>
<dbReference type="InterPro" id="IPR047012">
    <property type="entry name" value="ICAM_VCAM"/>
</dbReference>
<gene>
    <name evidence="3" type="primary">Icam5_2</name>
    <name evidence="3" type="ORF">PANHAL_R14003</name>
</gene>